<reference evidence="4" key="1">
    <citation type="journal article" date="2014" name="Front. Microbiol.">
        <title>High frequency of phylogenetically diverse reductive dehalogenase-homologous genes in deep subseafloor sedimentary metagenomes.</title>
        <authorList>
            <person name="Kawai M."/>
            <person name="Futagami T."/>
            <person name="Toyoda A."/>
            <person name="Takaki Y."/>
            <person name="Nishi S."/>
            <person name="Hori S."/>
            <person name="Arai W."/>
            <person name="Tsubouchi T."/>
            <person name="Morono Y."/>
            <person name="Uchiyama I."/>
            <person name="Ito T."/>
            <person name="Fujiyama A."/>
            <person name="Inagaki F."/>
            <person name="Takami H."/>
        </authorList>
    </citation>
    <scope>NUCLEOTIDE SEQUENCE</scope>
    <source>
        <strain evidence="4">Expedition CK06-06</strain>
    </source>
</reference>
<dbReference type="SUPFAM" id="SSF51395">
    <property type="entry name" value="FMN-linked oxidoreductases"/>
    <property type="match status" value="1"/>
</dbReference>
<dbReference type="PANTHER" id="PTHR43656:SF2">
    <property type="entry name" value="BINDING OXIDOREDUCTASE, PUTATIVE (AFU_ORTHOLOGUE AFUA_2G08260)-RELATED"/>
    <property type="match status" value="1"/>
</dbReference>
<protein>
    <recommendedName>
        <fullName evidence="3">NADH:flavin oxidoreductase/NADH oxidase N-terminal domain-containing protein</fullName>
    </recommendedName>
</protein>
<dbReference type="InterPro" id="IPR001155">
    <property type="entry name" value="OxRdtase_FMN_N"/>
</dbReference>
<organism evidence="4">
    <name type="scientific">marine sediment metagenome</name>
    <dbReference type="NCBI Taxonomy" id="412755"/>
    <lineage>
        <taxon>unclassified sequences</taxon>
        <taxon>metagenomes</taxon>
        <taxon>ecological metagenomes</taxon>
    </lineage>
</organism>
<evidence type="ECO:0000256" key="2">
    <source>
        <dbReference type="ARBA" id="ARBA00023002"/>
    </source>
</evidence>
<keyword evidence="2" id="KW-0560">Oxidoreductase</keyword>
<comment type="caution">
    <text evidence="4">The sequence shown here is derived from an EMBL/GenBank/DDBJ whole genome shotgun (WGS) entry which is preliminary data.</text>
</comment>
<dbReference type="PANTHER" id="PTHR43656">
    <property type="entry name" value="BINDING OXIDOREDUCTASE, PUTATIVE (AFU_ORTHOLOGUE AFUA_2G08260)-RELATED"/>
    <property type="match status" value="1"/>
</dbReference>
<dbReference type="InterPro" id="IPR013785">
    <property type="entry name" value="Aldolase_TIM"/>
</dbReference>
<keyword evidence="1" id="KW-0285">Flavoprotein</keyword>
<dbReference type="InterPro" id="IPR051799">
    <property type="entry name" value="NADH_flavin_oxidoreductase"/>
</dbReference>
<dbReference type="AlphaFoldDB" id="X1V5T9"/>
<dbReference type="Gene3D" id="3.20.20.70">
    <property type="entry name" value="Aldolase class I"/>
    <property type="match status" value="1"/>
</dbReference>
<evidence type="ECO:0000256" key="1">
    <source>
        <dbReference type="ARBA" id="ARBA00022630"/>
    </source>
</evidence>
<sequence length="164" mass="17930">MNGVDFVEGGTTISESTEVAKRLEKIGYAAIEVSGGIWEVAKLKKKDLGWKPTFLPESRIFIGTMNEPAYNLPYAKEFKKVLNIPVILVGGINSLNLVEQILNNESADFVSFSRPLTREPDLPNRWMKGIGNQEVDCIFCNGCLATVVTPGLRCAKLHASSAGN</sequence>
<dbReference type="GO" id="GO:0010181">
    <property type="term" value="F:FMN binding"/>
    <property type="evidence" value="ECO:0007669"/>
    <property type="project" value="InterPro"/>
</dbReference>
<feature type="domain" description="NADH:flavin oxidoreductase/NADH oxidase N-terminal" evidence="3">
    <location>
        <begin position="74"/>
        <end position="130"/>
    </location>
</feature>
<gene>
    <name evidence="4" type="ORF">S12H4_48861</name>
</gene>
<evidence type="ECO:0000259" key="3">
    <source>
        <dbReference type="Pfam" id="PF00724"/>
    </source>
</evidence>
<dbReference type="Pfam" id="PF00724">
    <property type="entry name" value="Oxidored_FMN"/>
    <property type="match status" value="1"/>
</dbReference>
<name>X1V5T9_9ZZZZ</name>
<proteinExistence type="predicted"/>
<dbReference type="GO" id="GO:0016491">
    <property type="term" value="F:oxidoreductase activity"/>
    <property type="evidence" value="ECO:0007669"/>
    <property type="project" value="UniProtKB-KW"/>
</dbReference>
<evidence type="ECO:0000313" key="4">
    <source>
        <dbReference type="EMBL" id="GAJ07516.1"/>
    </source>
</evidence>
<dbReference type="EMBL" id="BARW01030584">
    <property type="protein sequence ID" value="GAJ07516.1"/>
    <property type="molecule type" value="Genomic_DNA"/>
</dbReference>
<accession>X1V5T9</accession>